<sequence length="77" mass="8694">MKATSLFLAALLALAAATSALAADRYDERSEKASHGKVVVGEHPTMMTVWDYFFHNPEKYRTMRNGPGEYYRGIERP</sequence>
<evidence type="ECO:0000256" key="1">
    <source>
        <dbReference type="SAM" id="SignalP"/>
    </source>
</evidence>
<feature type="signal peptide" evidence="1">
    <location>
        <begin position="1"/>
        <end position="22"/>
    </location>
</feature>
<dbReference type="EMBL" id="JACHIK010000005">
    <property type="protein sequence ID" value="MBB5042471.1"/>
    <property type="molecule type" value="Genomic_DNA"/>
</dbReference>
<organism evidence="2 3">
    <name type="scientific">Shinella fusca</name>
    <dbReference type="NCBI Taxonomy" id="544480"/>
    <lineage>
        <taxon>Bacteria</taxon>
        <taxon>Pseudomonadati</taxon>
        <taxon>Pseudomonadota</taxon>
        <taxon>Alphaproteobacteria</taxon>
        <taxon>Hyphomicrobiales</taxon>
        <taxon>Rhizobiaceae</taxon>
        <taxon>Shinella</taxon>
    </lineage>
</organism>
<comment type="caution">
    <text evidence="2">The sequence shown here is derived from an EMBL/GenBank/DDBJ whole genome shotgun (WGS) entry which is preliminary data.</text>
</comment>
<name>A0A7W8DV08_9HYPH</name>
<reference evidence="2 3" key="1">
    <citation type="submission" date="2020-08" db="EMBL/GenBank/DDBJ databases">
        <title>Genomic Encyclopedia of Type Strains, Phase IV (KMG-IV): sequencing the most valuable type-strain genomes for metagenomic binning, comparative biology and taxonomic classification.</title>
        <authorList>
            <person name="Goeker M."/>
        </authorList>
    </citation>
    <scope>NUCLEOTIDE SEQUENCE [LARGE SCALE GENOMIC DNA]</scope>
    <source>
        <strain evidence="2 3">DSM 21319</strain>
    </source>
</reference>
<evidence type="ECO:0000313" key="3">
    <source>
        <dbReference type="Proteomes" id="UP000535406"/>
    </source>
</evidence>
<keyword evidence="1" id="KW-0732">Signal</keyword>
<evidence type="ECO:0000313" key="2">
    <source>
        <dbReference type="EMBL" id="MBB5042471.1"/>
    </source>
</evidence>
<dbReference type="Proteomes" id="UP000535406">
    <property type="component" value="Unassembled WGS sequence"/>
</dbReference>
<proteinExistence type="predicted"/>
<gene>
    <name evidence="2" type="ORF">HNQ66_001867</name>
</gene>
<dbReference type="AlphaFoldDB" id="A0A7W8DV08"/>
<accession>A0A7W8DV08</accession>
<protein>
    <submittedName>
        <fullName evidence="2">Opacity protein-like surface antigen</fullName>
    </submittedName>
</protein>
<dbReference type="RefSeq" id="WP_184143374.1">
    <property type="nucleotide sequence ID" value="NZ_JACHIK010000005.1"/>
</dbReference>
<feature type="chain" id="PRO_5031490665" evidence="1">
    <location>
        <begin position="23"/>
        <end position="77"/>
    </location>
</feature>
<keyword evidence="3" id="KW-1185">Reference proteome</keyword>